<feature type="region of interest" description="Disordered" evidence="1">
    <location>
        <begin position="386"/>
        <end position="410"/>
    </location>
</feature>
<dbReference type="PANTHER" id="PTHR48098">
    <property type="entry name" value="ENTEROCHELIN ESTERASE-RELATED"/>
    <property type="match status" value="1"/>
</dbReference>
<dbReference type="InterPro" id="IPR050583">
    <property type="entry name" value="Mycobacterial_A85_antigen"/>
</dbReference>
<dbReference type="Pfam" id="PF00756">
    <property type="entry name" value="Esterase"/>
    <property type="match status" value="1"/>
</dbReference>
<evidence type="ECO:0000313" key="2">
    <source>
        <dbReference type="EMBL" id="RZO76872.1"/>
    </source>
</evidence>
<accession>A0A520S326</accession>
<comment type="caution">
    <text evidence="2">The sequence shown here is derived from an EMBL/GenBank/DDBJ whole genome shotgun (WGS) entry which is preliminary data.</text>
</comment>
<gene>
    <name evidence="2" type="ORF">EVA68_02985</name>
</gene>
<dbReference type="SUPFAM" id="SSF53474">
    <property type="entry name" value="alpha/beta-Hydrolases"/>
    <property type="match status" value="1"/>
</dbReference>
<organism evidence="2 3">
    <name type="scientific">OM182 bacterium</name>
    <dbReference type="NCBI Taxonomy" id="2510334"/>
    <lineage>
        <taxon>Bacteria</taxon>
        <taxon>Pseudomonadati</taxon>
        <taxon>Pseudomonadota</taxon>
        <taxon>Gammaproteobacteria</taxon>
        <taxon>OMG group</taxon>
        <taxon>OM182 clade</taxon>
    </lineage>
</organism>
<proteinExistence type="predicted"/>
<evidence type="ECO:0000313" key="3">
    <source>
        <dbReference type="Proteomes" id="UP000316199"/>
    </source>
</evidence>
<dbReference type="InterPro" id="IPR000801">
    <property type="entry name" value="Esterase-like"/>
</dbReference>
<dbReference type="EMBL" id="SHAG01000007">
    <property type="protein sequence ID" value="RZO76872.1"/>
    <property type="molecule type" value="Genomic_DNA"/>
</dbReference>
<evidence type="ECO:0000256" key="1">
    <source>
        <dbReference type="SAM" id="MobiDB-lite"/>
    </source>
</evidence>
<name>A0A520S326_9GAMM</name>
<dbReference type="AlphaFoldDB" id="A0A520S326"/>
<sequence length="410" mass="46117">MQVLLSIILTIAVTNARAGEYTLGADSKPQKGVPQGTVQERILKNSGIYPGTTTEYWVYVPVQYNSNEPACVMVFQDGQTYVNKKGPVRVPTVFDNLIHRGEIPVTIGIFINPGTKKYPYDQRDVQYVTMDDTYARFLLEEIIPQVSKDYNLVDNASGRAIAGMSDGGLVSFTVAWERPDSFSKVISHIGSYTRLRGGSEYPYLIRQTRGNQKPIRIFLQDGSNDLNITQGNWTLANLSMASALMFARYDYRLEMGTGGHDLGHGGAIFPDTLRWIWRDYPHPKKQELGLKTLAGIWDVVTNRNGQVSKQELFIGIEQERMNAILKDEQGKEIKVSGLTFKDDILSYAYSSHTESKEGGRYKNTQKFEQSMFVTWLKVKSDTFEGSVSPIRGKKGRPNADYSVKGSRRTM</sequence>
<reference evidence="2 3" key="1">
    <citation type="submission" date="2019-02" db="EMBL/GenBank/DDBJ databases">
        <title>Prokaryotic population dynamics and viral predation in marine succession experiment using metagenomics: the confinement effect.</title>
        <authorList>
            <person name="Haro-Moreno J.M."/>
            <person name="Rodriguez-Valera F."/>
            <person name="Lopez-Perez M."/>
        </authorList>
    </citation>
    <scope>NUCLEOTIDE SEQUENCE [LARGE SCALE GENOMIC DNA]</scope>
    <source>
        <strain evidence="2">MED-G157</strain>
    </source>
</reference>
<dbReference type="PANTHER" id="PTHR48098:SF3">
    <property type="entry name" value="IRON(III) ENTEROBACTIN ESTERASE"/>
    <property type="match status" value="1"/>
</dbReference>
<dbReference type="InterPro" id="IPR029058">
    <property type="entry name" value="AB_hydrolase_fold"/>
</dbReference>
<protein>
    <submittedName>
        <fullName evidence="2">Esterase family protein</fullName>
    </submittedName>
</protein>
<dbReference type="Proteomes" id="UP000316199">
    <property type="component" value="Unassembled WGS sequence"/>
</dbReference>
<dbReference type="Gene3D" id="3.40.50.1820">
    <property type="entry name" value="alpha/beta hydrolase"/>
    <property type="match status" value="1"/>
</dbReference>